<evidence type="ECO:0000313" key="3">
    <source>
        <dbReference type="EMBL" id="UOF01404.1"/>
    </source>
</evidence>
<keyword evidence="4" id="KW-1185">Reference proteome</keyword>
<gene>
    <name evidence="3" type="ORF">MNR06_00360</name>
</gene>
<evidence type="ECO:0000313" key="4">
    <source>
        <dbReference type="Proteomes" id="UP000830116"/>
    </source>
</evidence>
<feature type="compositionally biased region" description="Low complexity" evidence="1">
    <location>
        <begin position="77"/>
        <end position="109"/>
    </location>
</feature>
<dbReference type="Proteomes" id="UP000830116">
    <property type="component" value="Chromosome"/>
</dbReference>
<sequence length="501" mass="53023">MFKHLFFLSLVSVGSLIYSTATLAYDPHMLKCESQCPATFYSDEYDQATCINECITVERDIWNIDYKPGASLNNGANSNTAAGSENKTGATGSTTGSTTNSTPRSTNPNVAEDFEVPCNEDFSAEIASCERELASASDACDENSSALSNVSNLISQATVYVGQKSASSITESCSKMATFGKGISAGLMGYRLYCKNAINSCSAVCSANLIPKCPANAKSNMQVMAAQKNLRNLKSSCQTFTRKMDQAAAAAENYAAISLNAQDCASLTSAVSNGPTELCIKNPNYPGCGGASEEKMDCDNPKMSGTKVCVCKNNPQDAMCMNSASSFNQTANVEIANRKKNEKSDFKDLSKQEKLEQAERLPTSADTSIDGKQGHLNLGSPALAVAAGTRIKGKKSISDRSVLGGFYGGAGKAAIKNEAEPLAIIEKEPSRGPASTDDEEEQLSISAEDLKRFLPGNPMAPQRGIAGSSDRVGEDGITGPHSNIWGKVKNRYEAVKGTLLP</sequence>
<feature type="region of interest" description="Disordered" evidence="1">
    <location>
        <begin position="336"/>
        <end position="376"/>
    </location>
</feature>
<dbReference type="EMBL" id="CP093442">
    <property type="protein sequence ID" value="UOF01404.1"/>
    <property type="molecule type" value="Genomic_DNA"/>
</dbReference>
<feature type="region of interest" description="Disordered" evidence="1">
    <location>
        <begin position="77"/>
        <end position="112"/>
    </location>
</feature>
<feature type="region of interest" description="Disordered" evidence="1">
    <location>
        <begin position="452"/>
        <end position="483"/>
    </location>
</feature>
<feature type="compositionally biased region" description="Basic and acidic residues" evidence="1">
    <location>
        <begin position="336"/>
        <end position="359"/>
    </location>
</feature>
<name>A0ABY4C9J9_9BACT</name>
<reference evidence="3" key="1">
    <citation type="submission" date="2022-03" db="EMBL/GenBank/DDBJ databases">
        <title>Genome Identification and Characterization of new species Bdellovibrio reynosense LBG001 sp. nov. from a Mexico soil sample.</title>
        <authorList>
            <person name="Camilli A."/>
            <person name="Ajao Y."/>
            <person name="Guo X."/>
        </authorList>
    </citation>
    <scope>NUCLEOTIDE SEQUENCE</scope>
    <source>
        <strain evidence="3">LBG001</strain>
    </source>
</reference>
<evidence type="ECO:0000256" key="1">
    <source>
        <dbReference type="SAM" id="MobiDB-lite"/>
    </source>
</evidence>
<evidence type="ECO:0000256" key="2">
    <source>
        <dbReference type="SAM" id="SignalP"/>
    </source>
</evidence>
<dbReference type="RefSeq" id="WP_243537844.1">
    <property type="nucleotide sequence ID" value="NZ_CP093442.1"/>
</dbReference>
<protein>
    <submittedName>
        <fullName evidence="3">Uncharacterized protein</fullName>
    </submittedName>
</protein>
<proteinExistence type="predicted"/>
<keyword evidence="2" id="KW-0732">Signal</keyword>
<feature type="chain" id="PRO_5046603831" evidence="2">
    <location>
        <begin position="25"/>
        <end position="501"/>
    </location>
</feature>
<organism evidence="3 4">
    <name type="scientific">Bdellovibrio reynosensis</name>
    <dbReference type="NCBI Taxonomy" id="2835041"/>
    <lineage>
        <taxon>Bacteria</taxon>
        <taxon>Pseudomonadati</taxon>
        <taxon>Bdellovibrionota</taxon>
        <taxon>Bdellovibrionia</taxon>
        <taxon>Bdellovibrionales</taxon>
        <taxon>Pseudobdellovibrionaceae</taxon>
        <taxon>Bdellovibrio</taxon>
    </lineage>
</organism>
<accession>A0ABY4C9J9</accession>
<feature type="signal peptide" evidence="2">
    <location>
        <begin position="1"/>
        <end position="24"/>
    </location>
</feature>